<reference evidence="1 2" key="1">
    <citation type="submission" date="2015-01" db="EMBL/GenBank/DDBJ databases">
        <title>Vibrio sp. C94 JCM 19241 whole genome shotgun sequence.</title>
        <authorList>
            <person name="Sawabe T."/>
            <person name="Meirelles P."/>
            <person name="Feng G."/>
            <person name="Sayaka M."/>
            <person name="Hattori M."/>
            <person name="Ohkuma M."/>
        </authorList>
    </citation>
    <scope>NUCLEOTIDE SEQUENCE [LARGE SCALE GENOMIC DNA]</scope>
    <source>
        <strain evidence="2">JCM 19241</strain>
    </source>
</reference>
<accession>A0A0B8Q508</accession>
<dbReference type="AlphaFoldDB" id="A0A0B8Q508"/>
<protein>
    <submittedName>
        <fullName evidence="1">Uncharacterized protein</fullName>
    </submittedName>
</protein>
<reference evidence="1 2" key="2">
    <citation type="submission" date="2015-01" db="EMBL/GenBank/DDBJ databases">
        <authorList>
            <consortium name="NBRP consortium"/>
            <person name="Sawabe T."/>
            <person name="Meirelles P."/>
            <person name="Feng G."/>
            <person name="Sayaka M."/>
            <person name="Hattori M."/>
            <person name="Ohkuma M."/>
        </authorList>
    </citation>
    <scope>NUCLEOTIDE SEQUENCE [LARGE SCALE GENOMIC DNA]</scope>
    <source>
        <strain evidence="2">JCM 19241</strain>
    </source>
</reference>
<organism evidence="1 2">
    <name type="scientific">Vibrio ishigakensis</name>
    <dbReference type="NCBI Taxonomy" id="1481914"/>
    <lineage>
        <taxon>Bacteria</taxon>
        <taxon>Pseudomonadati</taxon>
        <taxon>Pseudomonadota</taxon>
        <taxon>Gammaproteobacteria</taxon>
        <taxon>Vibrionales</taxon>
        <taxon>Vibrionaceae</taxon>
        <taxon>Vibrio</taxon>
    </lineage>
</organism>
<dbReference type="EMBL" id="BBSC01000001">
    <property type="protein sequence ID" value="GAM73616.1"/>
    <property type="molecule type" value="Genomic_DNA"/>
</dbReference>
<dbReference type="Proteomes" id="UP000031666">
    <property type="component" value="Unassembled WGS sequence"/>
</dbReference>
<proteinExistence type="predicted"/>
<name>A0A0B8Q508_9VIBR</name>
<gene>
    <name evidence="1" type="ORF">JCM19241_3071</name>
</gene>
<evidence type="ECO:0000313" key="1">
    <source>
        <dbReference type="EMBL" id="GAM73616.1"/>
    </source>
</evidence>
<sequence>MKLVGLAKPGGVSGKSVKKARNEWLEETRAIFVGSDKKP</sequence>
<evidence type="ECO:0000313" key="2">
    <source>
        <dbReference type="Proteomes" id="UP000031666"/>
    </source>
</evidence>
<comment type="caution">
    <text evidence="1">The sequence shown here is derived from an EMBL/GenBank/DDBJ whole genome shotgun (WGS) entry which is preliminary data.</text>
</comment>